<dbReference type="GO" id="GO:0003676">
    <property type="term" value="F:nucleic acid binding"/>
    <property type="evidence" value="ECO:0007669"/>
    <property type="project" value="InterPro"/>
</dbReference>
<dbReference type="InterPro" id="IPR044876">
    <property type="entry name" value="HRDC_dom_sf"/>
</dbReference>
<evidence type="ECO:0000313" key="2">
    <source>
        <dbReference type="EMBL" id="KAA6302912.1"/>
    </source>
</evidence>
<dbReference type="GO" id="GO:0003678">
    <property type="term" value="F:DNA helicase activity"/>
    <property type="evidence" value="ECO:0007669"/>
    <property type="project" value="UniProtKB-EC"/>
</dbReference>
<dbReference type="InterPro" id="IPR010285">
    <property type="entry name" value="DNA_helicase_pif1-like_DEAD"/>
</dbReference>
<dbReference type="CDD" id="cd18037">
    <property type="entry name" value="DEXSc_Pif1_like"/>
    <property type="match status" value="1"/>
</dbReference>
<dbReference type="Gene3D" id="3.40.50.300">
    <property type="entry name" value="P-loop containing nucleotide triphosphate hydrolases"/>
    <property type="match status" value="2"/>
</dbReference>
<gene>
    <name evidence="2" type="ORF">EZS26_000807</name>
</gene>
<dbReference type="EMBL" id="SNRX01000004">
    <property type="protein sequence ID" value="KAA6302912.1"/>
    <property type="molecule type" value="Genomic_DNA"/>
</dbReference>
<dbReference type="GO" id="GO:0016787">
    <property type="term" value="F:hydrolase activity"/>
    <property type="evidence" value="ECO:0007669"/>
    <property type="project" value="UniProtKB-KW"/>
</dbReference>
<dbReference type="InterPro" id="IPR003593">
    <property type="entry name" value="AAA+_ATPase"/>
</dbReference>
<accession>A0A5M8P3J0</accession>
<dbReference type="Gene3D" id="1.10.150.80">
    <property type="entry name" value="HRDC domain"/>
    <property type="match status" value="1"/>
</dbReference>
<organism evidence="2 3">
    <name type="scientific">Candidatus Ordinivivax streblomastigis</name>
    <dbReference type="NCBI Taxonomy" id="2540710"/>
    <lineage>
        <taxon>Bacteria</taxon>
        <taxon>Pseudomonadati</taxon>
        <taxon>Bacteroidota</taxon>
        <taxon>Bacteroidia</taxon>
        <taxon>Bacteroidales</taxon>
        <taxon>Candidatus Ordinivivax</taxon>
    </lineage>
</organism>
<name>A0A5M8P3J0_9BACT</name>
<dbReference type="SUPFAM" id="SSF52540">
    <property type="entry name" value="P-loop containing nucleoside triphosphate hydrolases"/>
    <property type="match status" value="2"/>
</dbReference>
<evidence type="ECO:0000313" key="3">
    <source>
        <dbReference type="Proteomes" id="UP000324575"/>
    </source>
</evidence>
<dbReference type="FunFam" id="3.40.50.300:FF:001498">
    <property type="entry name" value="ATP-dependent DNA helicase"/>
    <property type="match status" value="1"/>
</dbReference>
<keyword evidence="2" id="KW-0547">Nucleotide-binding</keyword>
<dbReference type="GO" id="GO:0000166">
    <property type="term" value="F:nucleotide binding"/>
    <property type="evidence" value="ECO:0007669"/>
    <property type="project" value="InterPro"/>
</dbReference>
<dbReference type="EC" id="3.6.4.12" evidence="2"/>
<dbReference type="GO" id="GO:0006281">
    <property type="term" value="P:DNA repair"/>
    <property type="evidence" value="ECO:0007669"/>
    <property type="project" value="InterPro"/>
</dbReference>
<protein>
    <submittedName>
        <fullName evidence="2">ATP-dependent DNA helicase UvrD2</fullName>
        <ecNumber evidence="2">3.6.4.12</ecNumber>
    </submittedName>
</protein>
<dbReference type="CDD" id="cd18809">
    <property type="entry name" value="SF1_C_RecD"/>
    <property type="match status" value="1"/>
</dbReference>
<keyword evidence="2" id="KW-0347">Helicase</keyword>
<dbReference type="Pfam" id="PF05970">
    <property type="entry name" value="PIF1"/>
    <property type="match status" value="1"/>
</dbReference>
<evidence type="ECO:0000259" key="1">
    <source>
        <dbReference type="PROSITE" id="PS50967"/>
    </source>
</evidence>
<dbReference type="GO" id="GO:0000723">
    <property type="term" value="P:telomere maintenance"/>
    <property type="evidence" value="ECO:0007669"/>
    <property type="project" value="InterPro"/>
</dbReference>
<dbReference type="SUPFAM" id="SSF47819">
    <property type="entry name" value="HRDC-like"/>
    <property type="match status" value="1"/>
</dbReference>
<proteinExistence type="predicted"/>
<dbReference type="InterPro" id="IPR027417">
    <property type="entry name" value="P-loop_NTPase"/>
</dbReference>
<dbReference type="SMART" id="SM00341">
    <property type="entry name" value="HRDC"/>
    <property type="match status" value="1"/>
</dbReference>
<dbReference type="PANTHER" id="PTHR47642">
    <property type="entry name" value="ATP-DEPENDENT DNA HELICASE"/>
    <property type="match status" value="1"/>
</dbReference>
<dbReference type="Gene3D" id="2.30.30.940">
    <property type="match status" value="1"/>
</dbReference>
<keyword evidence="2" id="KW-0378">Hydrolase</keyword>
<dbReference type="Proteomes" id="UP000324575">
    <property type="component" value="Unassembled WGS sequence"/>
</dbReference>
<comment type="caution">
    <text evidence="2">The sequence shown here is derived from an EMBL/GenBank/DDBJ whole genome shotgun (WGS) entry which is preliminary data.</text>
</comment>
<reference evidence="2 3" key="1">
    <citation type="submission" date="2019-03" db="EMBL/GenBank/DDBJ databases">
        <title>Single cell metagenomics reveals metabolic interactions within the superorganism composed of flagellate Streblomastix strix and complex community of Bacteroidetes bacteria on its surface.</title>
        <authorList>
            <person name="Treitli S.C."/>
            <person name="Kolisko M."/>
            <person name="Husnik F."/>
            <person name="Keeling P."/>
            <person name="Hampl V."/>
        </authorList>
    </citation>
    <scope>NUCLEOTIDE SEQUENCE [LARGE SCALE GENOMIC DNA]</scope>
    <source>
        <strain evidence="2">St1</strain>
    </source>
</reference>
<dbReference type="SMART" id="SM00382">
    <property type="entry name" value="AAA"/>
    <property type="match status" value="1"/>
</dbReference>
<dbReference type="PROSITE" id="PS50967">
    <property type="entry name" value="HRDC"/>
    <property type="match status" value="1"/>
</dbReference>
<dbReference type="AlphaFoldDB" id="A0A5M8P3J0"/>
<dbReference type="InterPro" id="IPR051055">
    <property type="entry name" value="PIF1_helicase"/>
</dbReference>
<sequence length="704" mass="80132">MQTNQQLELATNYVRYTGQNIFLTGKAGTGKTTFLHHLRETLSKRVVVVAPTGVAAINAHGVTIHSFFQLPFGLMVDVDRLKSDQMRLSREKTNIIRSLDLLVIDEISMVRADLLDAVDAVLRRFRTHSKPFGGVQLLMIGDLQQLAPVVKDDERELLSRYYDTPYFFSSKALRETSFVSIELTHVFRQQDEHFISILNKVRENNLDASALEALNKRYIPDFQPKEGDGYITLCTHNAQAQRLNDSKLSALRGKEFRFKATVEGTFPEYSYPTDFELVLKEQAQVMFVKNDSSAEKLFYNGKIGKITHIDAKEIVVRCPDDDEEITVQPMKWSNVRFSLNEATNEIEEVEEGSFIQYPLKLAWAITIHKSQGLTFERAVIDAQSSFAHGQVYVALSRCKTLEGMVLSTPIHNRSIINDRTVSGFTQQIEQNQPDENQLNSARIAYQNELLMELFRFGTFRNRILYIEKIIHENVGSIPIFTQNLLQKMFPPVQQDIIEVADKFQAQINRLLPQQPDVEQNTALQERIGPAAVYFSAKTQTLLLDVLSKADLDIDNKAVKKQLNDAVNRLEEDARIKYESLKACSSGFRLMDLLQAKAIASIEKAKPKEARKFSALENEEIVHPILFNRLRTWRTVKSVEMNVPAYGVFSQKALYELVNYLPVEGKTLAQINGIGPKKLQQFGAEIIEIIQEYCNEQKIEGKIVG</sequence>
<feature type="domain" description="HRDC" evidence="1">
    <location>
        <begin position="619"/>
        <end position="699"/>
    </location>
</feature>
<dbReference type="InterPro" id="IPR002121">
    <property type="entry name" value="HRDC_dom"/>
</dbReference>
<dbReference type="InterPro" id="IPR010997">
    <property type="entry name" value="HRDC-like_sf"/>
</dbReference>
<dbReference type="Pfam" id="PF00570">
    <property type="entry name" value="HRDC"/>
    <property type="match status" value="1"/>
</dbReference>
<keyword evidence="2" id="KW-0067">ATP-binding</keyword>